<dbReference type="AlphaFoldDB" id="A0A8F6U003"/>
<dbReference type="KEGG" id="gce:KYE46_06255"/>
<dbReference type="GO" id="GO:0016757">
    <property type="term" value="F:glycosyltransferase activity"/>
    <property type="evidence" value="ECO:0007669"/>
    <property type="project" value="TreeGrafter"/>
</dbReference>
<evidence type="ECO:0000313" key="4">
    <source>
        <dbReference type="EMBL" id="QXT40831.1"/>
    </source>
</evidence>
<organism evidence="4 5">
    <name type="scientific">Gymnodinialimonas ceratoperidinii</name>
    <dbReference type="NCBI Taxonomy" id="2856823"/>
    <lineage>
        <taxon>Bacteria</taxon>
        <taxon>Pseudomonadati</taxon>
        <taxon>Pseudomonadota</taxon>
        <taxon>Alphaproteobacteria</taxon>
        <taxon>Rhodobacterales</taxon>
        <taxon>Paracoccaceae</taxon>
        <taxon>Gymnodinialimonas</taxon>
    </lineage>
</organism>
<name>A0A8F6U003_9RHOB</name>
<evidence type="ECO:0000256" key="3">
    <source>
        <dbReference type="ARBA" id="ARBA00022989"/>
    </source>
</evidence>
<dbReference type="PANTHER" id="PTHR21461:SF69">
    <property type="entry name" value="GLYCOSYLTRANSFERASE FAMILY 92 PROTEIN"/>
    <property type="match status" value="1"/>
</dbReference>
<dbReference type="Pfam" id="PF13704">
    <property type="entry name" value="Glyco_tranf_2_4"/>
    <property type="match status" value="1"/>
</dbReference>
<reference evidence="4 5" key="1">
    <citation type="submission" date="2021-07" db="EMBL/GenBank/DDBJ databases">
        <title>A novel Jannaschia species isolated from marine dinoflagellate Ceratoperidinium margalefii.</title>
        <authorList>
            <person name="Jiang Y."/>
            <person name="Li Z."/>
        </authorList>
    </citation>
    <scope>NUCLEOTIDE SEQUENCE [LARGE SCALE GENOMIC DNA]</scope>
    <source>
        <strain evidence="4 5">J12C1-MA-4</strain>
    </source>
</reference>
<evidence type="ECO:0000256" key="2">
    <source>
        <dbReference type="ARBA" id="ARBA00022692"/>
    </source>
</evidence>
<comment type="subcellular location">
    <subcellularLocation>
        <location evidence="1">Membrane</location>
        <topology evidence="1">Single-pass membrane protein</topology>
    </subcellularLocation>
</comment>
<accession>A0A8F6U003</accession>
<dbReference type="EMBL" id="CP079194">
    <property type="protein sequence ID" value="QXT40831.1"/>
    <property type="molecule type" value="Genomic_DNA"/>
</dbReference>
<evidence type="ECO:0000256" key="1">
    <source>
        <dbReference type="ARBA" id="ARBA00004167"/>
    </source>
</evidence>
<keyword evidence="5" id="KW-1185">Reference proteome</keyword>
<dbReference type="GO" id="GO:0016020">
    <property type="term" value="C:membrane"/>
    <property type="evidence" value="ECO:0007669"/>
    <property type="project" value="UniProtKB-SubCell"/>
</dbReference>
<dbReference type="PANTHER" id="PTHR21461">
    <property type="entry name" value="GLYCOSYLTRANSFERASE FAMILY 92 PROTEIN"/>
    <property type="match status" value="1"/>
</dbReference>
<keyword evidence="2" id="KW-0812">Transmembrane</keyword>
<gene>
    <name evidence="4" type="ORF">KYE46_06255</name>
</gene>
<evidence type="ECO:0000313" key="5">
    <source>
        <dbReference type="Proteomes" id="UP000825009"/>
    </source>
</evidence>
<sequence>MLENQPALIVTAMKNEGPYIIDWVAHHMAVGFDSFMVVTNDCNDHTDRILDRLEKLINLKHVANPKSLFPEKTNWQVMAVRYATLFTIYKDAGWIYFTDVDEFLQVWTGDGTLQALHDAAGGFDVVSFTSMPFGSSGVSRIEDLPATRQFTVQSKDYEHAAETGKRLSNAIKTMFHNKIKFSVRRNHRPRRHDFSDTGYRWIDGSGRVFSDDWVNGKAKAVEPIGSNDLAQFNHYAIRSEDGYLMKVSRGDVVGAPRLDDERAVRYWRDYNAPGTVDTRAVAGHPKYAEIRAELMSDPTLREWHEASLAFHRDSAAKLRERDDFAQLLERMAEAPAEP</sequence>
<dbReference type="GO" id="GO:0005737">
    <property type="term" value="C:cytoplasm"/>
    <property type="evidence" value="ECO:0007669"/>
    <property type="project" value="TreeGrafter"/>
</dbReference>
<dbReference type="RefSeq" id="WP_219004225.1">
    <property type="nucleotide sequence ID" value="NZ_CP079194.1"/>
</dbReference>
<keyword evidence="3" id="KW-1133">Transmembrane helix</keyword>
<dbReference type="Proteomes" id="UP000825009">
    <property type="component" value="Chromosome"/>
</dbReference>
<keyword evidence="3" id="KW-0472">Membrane</keyword>
<proteinExistence type="predicted"/>
<protein>
    <submittedName>
        <fullName evidence="4">Glycosyltransferase family 2 protein</fullName>
    </submittedName>
</protein>